<name>A0A955LKP2_UNCKA</name>
<comment type="caution">
    <text evidence="2">The sequence shown here is derived from an EMBL/GenBank/DDBJ whole genome shotgun (WGS) entry which is preliminary data.</text>
</comment>
<evidence type="ECO:0000313" key="2">
    <source>
        <dbReference type="EMBL" id="MCA9392047.1"/>
    </source>
</evidence>
<evidence type="ECO:0000313" key="3">
    <source>
        <dbReference type="Proteomes" id="UP000751518"/>
    </source>
</evidence>
<dbReference type="EMBL" id="JAGQKZ010000016">
    <property type="protein sequence ID" value="MCA9392047.1"/>
    <property type="molecule type" value="Genomic_DNA"/>
</dbReference>
<gene>
    <name evidence="2" type="ORF">KC614_02470</name>
</gene>
<feature type="transmembrane region" description="Helical" evidence="1">
    <location>
        <begin position="40"/>
        <end position="60"/>
    </location>
</feature>
<sequence>MSLINDLLPILLQPKNLVILTVIFLVVYWILNTLKFISSIILKILVALLIVTVVAYLLGITNLGALT</sequence>
<dbReference type="AlphaFoldDB" id="A0A955LKP2"/>
<keyword evidence="1" id="KW-0812">Transmembrane</keyword>
<dbReference type="Proteomes" id="UP000751518">
    <property type="component" value="Unassembled WGS sequence"/>
</dbReference>
<organism evidence="2 3">
    <name type="scientific">candidate division WWE3 bacterium</name>
    <dbReference type="NCBI Taxonomy" id="2053526"/>
    <lineage>
        <taxon>Bacteria</taxon>
        <taxon>Katanobacteria</taxon>
    </lineage>
</organism>
<proteinExistence type="predicted"/>
<feature type="transmembrane region" description="Helical" evidence="1">
    <location>
        <begin position="12"/>
        <end position="31"/>
    </location>
</feature>
<reference evidence="2" key="1">
    <citation type="submission" date="2020-04" db="EMBL/GenBank/DDBJ databases">
        <authorList>
            <person name="Zhang T."/>
        </authorList>
    </citation>
    <scope>NUCLEOTIDE SEQUENCE</scope>
    <source>
        <strain evidence="2">HKST-UBA03</strain>
    </source>
</reference>
<evidence type="ECO:0000256" key="1">
    <source>
        <dbReference type="SAM" id="Phobius"/>
    </source>
</evidence>
<keyword evidence="1" id="KW-1133">Transmembrane helix</keyword>
<protein>
    <submittedName>
        <fullName evidence="2">Uncharacterized protein</fullName>
    </submittedName>
</protein>
<reference evidence="2" key="2">
    <citation type="journal article" date="2021" name="Microbiome">
        <title>Successional dynamics and alternative stable states in a saline activated sludge microbial community over 9 years.</title>
        <authorList>
            <person name="Wang Y."/>
            <person name="Ye J."/>
            <person name="Ju F."/>
            <person name="Liu L."/>
            <person name="Boyd J.A."/>
            <person name="Deng Y."/>
            <person name="Parks D.H."/>
            <person name="Jiang X."/>
            <person name="Yin X."/>
            <person name="Woodcroft B.J."/>
            <person name="Tyson G.W."/>
            <person name="Hugenholtz P."/>
            <person name="Polz M.F."/>
            <person name="Zhang T."/>
        </authorList>
    </citation>
    <scope>NUCLEOTIDE SEQUENCE</scope>
    <source>
        <strain evidence="2">HKST-UBA03</strain>
    </source>
</reference>
<keyword evidence="1" id="KW-0472">Membrane</keyword>
<accession>A0A955LKP2</accession>